<proteinExistence type="predicted"/>
<organism evidence="2 3">
    <name type="scientific">Nocardioides conyzicola</name>
    <dbReference type="NCBI Taxonomy" id="1651781"/>
    <lineage>
        <taxon>Bacteria</taxon>
        <taxon>Bacillati</taxon>
        <taxon>Actinomycetota</taxon>
        <taxon>Actinomycetes</taxon>
        <taxon>Propionibacteriales</taxon>
        <taxon>Nocardioidaceae</taxon>
        <taxon>Nocardioides</taxon>
    </lineage>
</organism>
<evidence type="ECO:0000313" key="3">
    <source>
        <dbReference type="Proteomes" id="UP001499974"/>
    </source>
</evidence>
<keyword evidence="3" id="KW-1185">Reference proteome</keyword>
<comment type="caution">
    <text evidence="2">The sequence shown here is derived from an EMBL/GenBank/DDBJ whole genome shotgun (WGS) entry which is preliminary data.</text>
</comment>
<evidence type="ECO:0000256" key="1">
    <source>
        <dbReference type="SAM" id="MobiDB-lite"/>
    </source>
</evidence>
<evidence type="ECO:0008006" key="4">
    <source>
        <dbReference type="Google" id="ProtNLM"/>
    </source>
</evidence>
<feature type="region of interest" description="Disordered" evidence="1">
    <location>
        <begin position="151"/>
        <end position="193"/>
    </location>
</feature>
<sequence length="193" mass="21402">MDALVAAAIGFVTAAVLAMVNSWLSGREHVAEGVRTQRMATYPAVWKRTGVVSRWPRTDAGREEFLRLHEDLRTWYYGAGGLYLSSRARARYEHLQVVLDAVLSMDEEKAAQHYQAVREAASYFRTGLTDDLETRQRSGIVVAVSRRRADGRADRKADERLRRVKSAGSAGTPPIRAVEASDEDLAVGPTPTE</sequence>
<evidence type="ECO:0000313" key="2">
    <source>
        <dbReference type="EMBL" id="GAA4691335.1"/>
    </source>
</evidence>
<feature type="compositionally biased region" description="Basic and acidic residues" evidence="1">
    <location>
        <begin position="151"/>
        <end position="161"/>
    </location>
</feature>
<name>A0ABP8WKA3_9ACTN</name>
<protein>
    <recommendedName>
        <fullName evidence="4">Secreted protein</fullName>
    </recommendedName>
</protein>
<reference evidence="3" key="1">
    <citation type="journal article" date="2019" name="Int. J. Syst. Evol. Microbiol.">
        <title>The Global Catalogue of Microorganisms (GCM) 10K type strain sequencing project: providing services to taxonomists for standard genome sequencing and annotation.</title>
        <authorList>
            <consortium name="The Broad Institute Genomics Platform"/>
            <consortium name="The Broad Institute Genome Sequencing Center for Infectious Disease"/>
            <person name="Wu L."/>
            <person name="Ma J."/>
        </authorList>
    </citation>
    <scope>NUCLEOTIDE SEQUENCE [LARGE SCALE GENOMIC DNA]</scope>
    <source>
        <strain evidence="3">JCM 18531</strain>
    </source>
</reference>
<accession>A0ABP8WKA3</accession>
<dbReference type="EMBL" id="BAABKM010000001">
    <property type="protein sequence ID" value="GAA4691335.1"/>
    <property type="molecule type" value="Genomic_DNA"/>
</dbReference>
<dbReference type="Proteomes" id="UP001499974">
    <property type="component" value="Unassembled WGS sequence"/>
</dbReference>
<gene>
    <name evidence="2" type="ORF">GCM10023349_02530</name>
</gene>
<dbReference type="RefSeq" id="WP_345518432.1">
    <property type="nucleotide sequence ID" value="NZ_BAABKM010000001.1"/>
</dbReference>